<evidence type="ECO:0000256" key="1">
    <source>
        <dbReference type="ARBA" id="ARBA00022741"/>
    </source>
</evidence>
<dbReference type="STRING" id="525263.HMPREF0298_0679"/>
<sequence length="192" mass="20608">MDTAHVCPVCGSRRLRAVVLGTERTAEELGRAFPKTRVRSSWGEKIVTEIPRTPMIVVATPGAEPAVTNGGYGAAILLDTWALLGRPDLRATEETFEKWLAACTLVDAASIDGEVVVVAEPSLPVVQHLIRWDVPGHAAAELSQRAETRLPPAVHVAVVDAPRKALEDFFAHVELPPHAEKLGPVDLPPGVE</sequence>
<keyword evidence="2" id="KW-0067">ATP-binding</keyword>
<dbReference type="AlphaFoldDB" id="C0XQF9"/>
<dbReference type="GO" id="GO:0006310">
    <property type="term" value="P:DNA recombination"/>
    <property type="evidence" value="ECO:0007669"/>
    <property type="project" value="TreeGrafter"/>
</dbReference>
<dbReference type="GO" id="GO:0006302">
    <property type="term" value="P:double-strand break repair"/>
    <property type="evidence" value="ECO:0007669"/>
    <property type="project" value="TreeGrafter"/>
</dbReference>
<dbReference type="EMBL" id="ACHJ01000051">
    <property type="protein sequence ID" value="EEI17521.1"/>
    <property type="molecule type" value="Genomic_DNA"/>
</dbReference>
<dbReference type="GO" id="GO:0006270">
    <property type="term" value="P:DNA replication initiation"/>
    <property type="evidence" value="ECO:0007669"/>
    <property type="project" value="TreeGrafter"/>
</dbReference>
<reference evidence="4" key="1">
    <citation type="submission" date="2009-01" db="EMBL/GenBank/DDBJ databases">
        <authorList>
            <person name="Qin X."/>
            <person name="Bachman B."/>
            <person name="Battles P."/>
            <person name="Bell A."/>
            <person name="Bess C."/>
            <person name="Bickham C."/>
            <person name="Chaboub L."/>
            <person name="Chen D."/>
            <person name="Coyle M."/>
            <person name="Deiros D.R."/>
            <person name="Dinh H."/>
            <person name="Forbes L."/>
            <person name="Fowler G."/>
            <person name="Francisco L."/>
            <person name="Fu Q."/>
            <person name="Gubbala S."/>
            <person name="Hale W."/>
            <person name="Han Y."/>
            <person name="Hemphill L."/>
            <person name="Highlander S.K."/>
            <person name="Hirani K."/>
            <person name="Hogues M."/>
            <person name="Jackson L."/>
            <person name="Jakkamsetti A."/>
            <person name="Javaid M."/>
            <person name="Jiang H."/>
            <person name="Korchina V."/>
            <person name="Kovar C."/>
            <person name="Lara F."/>
            <person name="Lee S."/>
            <person name="Mata R."/>
            <person name="Mathew T."/>
            <person name="Moen C."/>
            <person name="Morales K."/>
            <person name="Munidasa M."/>
            <person name="Nazareth L."/>
            <person name="Ngo R."/>
            <person name="Nguyen L."/>
            <person name="Okwuonu G."/>
            <person name="Ongeri F."/>
            <person name="Patil S."/>
            <person name="Petrosino J."/>
            <person name="Pham C."/>
            <person name="Pham P."/>
            <person name="Pu L.-L."/>
            <person name="Puazo M."/>
            <person name="Raj R."/>
            <person name="Reid J."/>
            <person name="Rouhana J."/>
            <person name="Saada N."/>
            <person name="Shang Y."/>
            <person name="Simmons D."/>
            <person name="Thornton R."/>
            <person name="Warren J."/>
            <person name="Weissenberger G."/>
            <person name="Zhang J."/>
            <person name="Zhang L."/>
            <person name="Zhou C."/>
            <person name="Zhu D."/>
            <person name="Muzny D."/>
            <person name="Worley K."/>
            <person name="Gibbs R."/>
        </authorList>
    </citation>
    <scope>NUCLEOTIDE SEQUENCE [LARGE SCALE GENOMIC DNA]</scope>
    <source>
        <strain evidence="4">DSM 44291</strain>
    </source>
</reference>
<dbReference type="GO" id="GO:0005524">
    <property type="term" value="F:ATP binding"/>
    <property type="evidence" value="ECO:0007669"/>
    <property type="project" value="UniProtKB-KW"/>
</dbReference>
<accession>C0XQF9</accession>
<feature type="non-terminal residue" evidence="4">
    <location>
        <position position="192"/>
    </location>
</feature>
<keyword evidence="5" id="KW-1185">Reference proteome</keyword>
<dbReference type="PANTHER" id="PTHR30580:SF0">
    <property type="entry name" value="PRIMOSOMAL PROTEIN N"/>
    <property type="match status" value="1"/>
</dbReference>
<evidence type="ECO:0000313" key="5">
    <source>
        <dbReference type="Proteomes" id="UP000006196"/>
    </source>
</evidence>
<dbReference type="GO" id="GO:0043138">
    <property type="term" value="F:3'-5' DNA helicase activity"/>
    <property type="evidence" value="ECO:0007669"/>
    <property type="project" value="TreeGrafter"/>
</dbReference>
<keyword evidence="1" id="KW-0547">Nucleotide-binding</keyword>
<dbReference type="HOGENOM" id="CLU_015485_0_1_11"/>
<evidence type="ECO:0000256" key="2">
    <source>
        <dbReference type="ARBA" id="ARBA00022840"/>
    </source>
</evidence>
<gene>
    <name evidence="4" type="ORF">HMPREF0298_0679</name>
</gene>
<proteinExistence type="predicted"/>
<dbReference type="GO" id="GO:0003677">
    <property type="term" value="F:DNA binding"/>
    <property type="evidence" value="ECO:0007669"/>
    <property type="project" value="UniProtKB-KW"/>
</dbReference>
<evidence type="ECO:0000313" key="4">
    <source>
        <dbReference type="EMBL" id="EEI17521.1"/>
    </source>
</evidence>
<name>C0XQF9_CORLD</name>
<comment type="caution">
    <text evidence="4">The sequence shown here is derived from an EMBL/GenBank/DDBJ whole genome shotgun (WGS) entry which is preliminary data.</text>
</comment>
<evidence type="ECO:0000256" key="3">
    <source>
        <dbReference type="ARBA" id="ARBA00023125"/>
    </source>
</evidence>
<dbReference type="PANTHER" id="PTHR30580">
    <property type="entry name" value="PRIMOSOMAL PROTEIN N"/>
    <property type="match status" value="1"/>
</dbReference>
<keyword evidence="3" id="KW-0238">DNA-binding</keyword>
<protein>
    <submittedName>
        <fullName evidence="4">Uncharacterized protein</fullName>
    </submittedName>
</protein>
<organism evidence="4 5">
    <name type="scientific">Corynebacterium lipophiloflavum (strain ATCC 700352 / DSM 44291 / CCUG 37336 / JCM 10383 / DMMZ 1944)</name>
    <dbReference type="NCBI Taxonomy" id="525263"/>
    <lineage>
        <taxon>Bacteria</taxon>
        <taxon>Bacillati</taxon>
        <taxon>Actinomycetota</taxon>
        <taxon>Actinomycetes</taxon>
        <taxon>Mycobacteriales</taxon>
        <taxon>Corynebacteriaceae</taxon>
        <taxon>Corynebacterium</taxon>
    </lineage>
</organism>
<dbReference type="eggNOG" id="COG1198">
    <property type="taxonomic scope" value="Bacteria"/>
</dbReference>
<dbReference type="Proteomes" id="UP000006196">
    <property type="component" value="Unassembled WGS sequence"/>
</dbReference>